<feature type="signal peptide" evidence="8">
    <location>
        <begin position="1"/>
        <end position="27"/>
    </location>
</feature>
<sequence length="369" mass="40146">MASECSRNLAALGLLLASMLLAPAARADDCATVLAQGAGTAADTRCVEQAYRAPRTDWPAPNVDAGVKWEELGPRPQLPAQPPALVALGEQLFHDRRLSRAQDISCASCHAPHLGFGDGRRFAAGHEGQLGARHSPGLWGVGLVPQLMWDGRADSLEAQALLPIVNPVEMAMDLPALLKRLNTETDYPQHFARAFGGHGRTLAVTLTRLSSALATYQRTLQAPRTRFDEFIEGRTQALTTQQLRGLHLFRTKARCMNCHSGPQFTQHAFHQIGISLLGRPAQDLGRQAVTRRAEDAGAMRTPSLRGVARTAPYMHNGLLPQLRGVLDLYNAGLPQPRNRPDIPPPSPLIKPLKLTPDEIQALEAFLRTL</sequence>
<dbReference type="PANTHER" id="PTHR30600:SF10">
    <property type="entry name" value="BLL6722 PROTEIN"/>
    <property type="match status" value="1"/>
</dbReference>
<dbReference type="Proteomes" id="UP001606300">
    <property type="component" value="Unassembled WGS sequence"/>
</dbReference>
<name>A0ABW7EU12_9BURK</name>
<feature type="domain" description="Cytochrome c" evidence="9">
    <location>
        <begin position="240"/>
        <end position="369"/>
    </location>
</feature>
<keyword evidence="5" id="KW-0560">Oxidoreductase</keyword>
<evidence type="ECO:0000256" key="5">
    <source>
        <dbReference type="ARBA" id="ARBA00023002"/>
    </source>
</evidence>
<protein>
    <submittedName>
        <fullName evidence="10">Cytochrome-c peroxidase</fullName>
    </submittedName>
</protein>
<keyword evidence="11" id="KW-1185">Reference proteome</keyword>
<keyword evidence="3 7" id="KW-0479">Metal-binding</keyword>
<evidence type="ECO:0000313" key="10">
    <source>
        <dbReference type="EMBL" id="MFG6416996.1"/>
    </source>
</evidence>
<dbReference type="InterPro" id="IPR051395">
    <property type="entry name" value="Cytochrome_c_Peroxidase/MauG"/>
</dbReference>
<accession>A0ABW7EU12</accession>
<comment type="subcellular location">
    <subcellularLocation>
        <location evidence="1">Cell envelope</location>
    </subcellularLocation>
</comment>
<dbReference type="RefSeq" id="WP_394473054.1">
    <property type="nucleotide sequence ID" value="NZ_JBIGHY010000014.1"/>
</dbReference>
<evidence type="ECO:0000256" key="2">
    <source>
        <dbReference type="ARBA" id="ARBA00022617"/>
    </source>
</evidence>
<keyword evidence="4 8" id="KW-0732">Signal</keyword>
<evidence type="ECO:0000256" key="8">
    <source>
        <dbReference type="SAM" id="SignalP"/>
    </source>
</evidence>
<dbReference type="PANTHER" id="PTHR30600">
    <property type="entry name" value="CYTOCHROME C PEROXIDASE-RELATED"/>
    <property type="match status" value="1"/>
</dbReference>
<evidence type="ECO:0000256" key="3">
    <source>
        <dbReference type="ARBA" id="ARBA00022723"/>
    </source>
</evidence>
<dbReference type="EMBL" id="JBIGHY010000014">
    <property type="protein sequence ID" value="MFG6416996.1"/>
    <property type="molecule type" value="Genomic_DNA"/>
</dbReference>
<evidence type="ECO:0000313" key="11">
    <source>
        <dbReference type="Proteomes" id="UP001606300"/>
    </source>
</evidence>
<keyword evidence="2 7" id="KW-0349">Heme</keyword>
<evidence type="ECO:0000256" key="1">
    <source>
        <dbReference type="ARBA" id="ARBA00004196"/>
    </source>
</evidence>
<dbReference type="Gene3D" id="1.10.760.10">
    <property type="entry name" value="Cytochrome c-like domain"/>
    <property type="match status" value="2"/>
</dbReference>
<gene>
    <name evidence="10" type="ORF">ACG02S_24165</name>
</gene>
<comment type="caution">
    <text evidence="10">The sequence shown here is derived from an EMBL/GenBank/DDBJ whole genome shotgun (WGS) entry which is preliminary data.</text>
</comment>
<dbReference type="InterPro" id="IPR004852">
    <property type="entry name" value="Di-haem_cyt_c_peroxidsae"/>
</dbReference>
<keyword evidence="6 7" id="KW-0408">Iron</keyword>
<dbReference type="InterPro" id="IPR009056">
    <property type="entry name" value="Cyt_c-like_dom"/>
</dbReference>
<evidence type="ECO:0000256" key="4">
    <source>
        <dbReference type="ARBA" id="ARBA00022729"/>
    </source>
</evidence>
<dbReference type="PROSITE" id="PS51007">
    <property type="entry name" value="CYTC"/>
    <property type="match status" value="2"/>
</dbReference>
<dbReference type="InterPro" id="IPR036909">
    <property type="entry name" value="Cyt_c-like_dom_sf"/>
</dbReference>
<reference evidence="10 11" key="1">
    <citation type="submission" date="2024-09" db="EMBL/GenBank/DDBJ databases">
        <title>Novel species of the genus Pelomonas and Roseateles isolated from streams.</title>
        <authorList>
            <person name="Lu H."/>
        </authorList>
    </citation>
    <scope>NUCLEOTIDE SEQUENCE [LARGE SCALE GENOMIC DNA]</scope>
    <source>
        <strain evidence="10 11">DC23W</strain>
    </source>
</reference>
<proteinExistence type="predicted"/>
<evidence type="ECO:0000259" key="9">
    <source>
        <dbReference type="PROSITE" id="PS51007"/>
    </source>
</evidence>
<evidence type="ECO:0000256" key="6">
    <source>
        <dbReference type="ARBA" id="ARBA00023004"/>
    </source>
</evidence>
<organism evidence="10 11">
    <name type="scientific">Pelomonas dachongensis</name>
    <dbReference type="NCBI Taxonomy" id="3299029"/>
    <lineage>
        <taxon>Bacteria</taxon>
        <taxon>Pseudomonadati</taxon>
        <taxon>Pseudomonadota</taxon>
        <taxon>Betaproteobacteria</taxon>
        <taxon>Burkholderiales</taxon>
        <taxon>Sphaerotilaceae</taxon>
        <taxon>Roseateles</taxon>
    </lineage>
</organism>
<dbReference type="Pfam" id="PF03150">
    <property type="entry name" value="CCP_MauG"/>
    <property type="match status" value="1"/>
</dbReference>
<dbReference type="GO" id="GO:0004601">
    <property type="term" value="F:peroxidase activity"/>
    <property type="evidence" value="ECO:0007669"/>
    <property type="project" value="UniProtKB-KW"/>
</dbReference>
<dbReference type="SUPFAM" id="SSF46626">
    <property type="entry name" value="Cytochrome c"/>
    <property type="match status" value="2"/>
</dbReference>
<feature type="domain" description="Cytochrome c" evidence="9">
    <location>
        <begin position="84"/>
        <end position="185"/>
    </location>
</feature>
<evidence type="ECO:0000256" key="7">
    <source>
        <dbReference type="PROSITE-ProRule" id="PRU00433"/>
    </source>
</evidence>
<keyword evidence="10" id="KW-0575">Peroxidase</keyword>
<feature type="chain" id="PRO_5047424199" evidence="8">
    <location>
        <begin position="28"/>
        <end position="369"/>
    </location>
</feature>